<feature type="transmembrane region" description="Helical" evidence="1">
    <location>
        <begin position="55"/>
        <end position="78"/>
    </location>
</feature>
<keyword evidence="1" id="KW-1133">Transmembrane helix</keyword>
<dbReference type="Proteomes" id="UP000789833">
    <property type="component" value="Unassembled WGS sequence"/>
</dbReference>
<dbReference type="RefSeq" id="WP_230503852.1">
    <property type="nucleotide sequence ID" value="NZ_CAKJTJ010000029.1"/>
</dbReference>
<feature type="transmembrane region" description="Helical" evidence="1">
    <location>
        <begin position="170"/>
        <end position="195"/>
    </location>
</feature>
<evidence type="ECO:0000313" key="3">
    <source>
        <dbReference type="Proteomes" id="UP000789833"/>
    </source>
</evidence>
<proteinExistence type="predicted"/>
<dbReference type="PANTHER" id="PTHR41324">
    <property type="entry name" value="MEMBRANE PROTEIN-RELATED"/>
    <property type="match status" value="1"/>
</dbReference>
<comment type="caution">
    <text evidence="2">The sequence shown here is derived from an EMBL/GenBank/DDBJ whole genome shotgun (WGS) entry which is preliminary data.</text>
</comment>
<evidence type="ECO:0000256" key="1">
    <source>
        <dbReference type="SAM" id="Phobius"/>
    </source>
</evidence>
<dbReference type="PANTHER" id="PTHR41324:SF1">
    <property type="entry name" value="DUF2232 DOMAIN-CONTAINING PROTEIN"/>
    <property type="match status" value="1"/>
</dbReference>
<dbReference type="Pfam" id="PF09991">
    <property type="entry name" value="DUF2232"/>
    <property type="match status" value="1"/>
</dbReference>
<evidence type="ECO:0008006" key="4">
    <source>
        <dbReference type="Google" id="ProtNLM"/>
    </source>
</evidence>
<keyword evidence="3" id="KW-1185">Reference proteome</keyword>
<accession>A0ABM8YSC0</accession>
<gene>
    <name evidence="2" type="ORF">BACCIP111883_03689</name>
</gene>
<organism evidence="2 3">
    <name type="scientific">Sutcliffiella rhizosphaerae</name>
    <dbReference type="NCBI Taxonomy" id="2880967"/>
    <lineage>
        <taxon>Bacteria</taxon>
        <taxon>Bacillati</taxon>
        <taxon>Bacillota</taxon>
        <taxon>Bacilli</taxon>
        <taxon>Bacillales</taxon>
        <taxon>Bacillaceae</taxon>
        <taxon>Sutcliffiella</taxon>
    </lineage>
</organism>
<keyword evidence="1" id="KW-0472">Membrane</keyword>
<feature type="transmembrane region" description="Helical" evidence="1">
    <location>
        <begin position="239"/>
        <end position="266"/>
    </location>
</feature>
<dbReference type="InterPro" id="IPR018710">
    <property type="entry name" value="DUF2232"/>
</dbReference>
<dbReference type="EMBL" id="CAKJTJ010000029">
    <property type="protein sequence ID" value="CAG9622898.1"/>
    <property type="molecule type" value="Genomic_DNA"/>
</dbReference>
<evidence type="ECO:0000313" key="2">
    <source>
        <dbReference type="EMBL" id="CAG9622898.1"/>
    </source>
</evidence>
<feature type="transmembrane region" description="Helical" evidence="1">
    <location>
        <begin position="216"/>
        <end position="233"/>
    </location>
</feature>
<sequence length="312" mass="35070">MKETKHITEGAIMLGIFALLLLMTLFVPFIGILSFLAMAVPFVIYTVRNGWKPGIWLIVLAAILSVLLGTPIALMLSIPASTVGVIIGYCIAKKLNRYAILGAATGVYLLNYILAYVLVIVVFNINFVDLLDEMMRESMEMSVSIATALGQQNADEAMEAFDSALSFTNYLLPFLLVMTAFVHAFFTQLFAIFIVKRLRIEVSPFPPFREIMLPRSLLWYFVAVVLLSLSQPAEGSTLYIVVLNLTFVLSFLLALQGFSFVFFFCYEKKIPKALPIMILIFSFLIPQLLYIIRMIGIVDIGFSLREIIKRKK</sequence>
<name>A0ABM8YSC0_9BACI</name>
<feature type="transmembrane region" description="Helical" evidence="1">
    <location>
        <begin position="273"/>
        <end position="292"/>
    </location>
</feature>
<reference evidence="2 3" key="1">
    <citation type="submission" date="2021-10" db="EMBL/GenBank/DDBJ databases">
        <authorList>
            <person name="Criscuolo A."/>
        </authorList>
    </citation>
    <scope>NUCLEOTIDE SEQUENCE [LARGE SCALE GENOMIC DNA]</scope>
    <source>
        <strain evidence="3">CIP 111883</strain>
    </source>
</reference>
<feature type="transmembrane region" description="Helical" evidence="1">
    <location>
        <begin position="98"/>
        <end position="125"/>
    </location>
</feature>
<protein>
    <recommendedName>
        <fullName evidence="4">DUF2232 domain-containing protein</fullName>
    </recommendedName>
</protein>
<keyword evidence="1" id="KW-0812">Transmembrane</keyword>
<feature type="transmembrane region" description="Helical" evidence="1">
    <location>
        <begin position="12"/>
        <end position="43"/>
    </location>
</feature>